<evidence type="ECO:0000256" key="10">
    <source>
        <dbReference type="ARBA" id="ARBA00023012"/>
    </source>
</evidence>
<keyword evidence="15" id="KW-1185">Reference proteome</keyword>
<dbReference type="InterPro" id="IPR005467">
    <property type="entry name" value="His_kinase_dom"/>
</dbReference>
<dbReference type="SUPFAM" id="SSF55874">
    <property type="entry name" value="ATPase domain of HSP90 chaperone/DNA topoisomerase II/histidine kinase"/>
    <property type="match status" value="1"/>
</dbReference>
<dbReference type="Pfam" id="PF00512">
    <property type="entry name" value="HisKA"/>
    <property type="match status" value="1"/>
</dbReference>
<dbReference type="InterPro" id="IPR003661">
    <property type="entry name" value="HisK_dim/P_dom"/>
</dbReference>
<dbReference type="GO" id="GO:0016301">
    <property type="term" value="F:kinase activity"/>
    <property type="evidence" value="ECO:0007669"/>
    <property type="project" value="UniProtKB-KW"/>
</dbReference>
<keyword evidence="8 14" id="KW-0418">Kinase</keyword>
<evidence type="ECO:0000256" key="3">
    <source>
        <dbReference type="ARBA" id="ARBA00004236"/>
    </source>
</evidence>
<evidence type="ECO:0000256" key="5">
    <source>
        <dbReference type="ARBA" id="ARBA00022553"/>
    </source>
</evidence>
<evidence type="ECO:0000313" key="14">
    <source>
        <dbReference type="EMBL" id="MCE7002186.1"/>
    </source>
</evidence>
<evidence type="ECO:0000256" key="1">
    <source>
        <dbReference type="ARBA" id="ARBA00000085"/>
    </source>
</evidence>
<evidence type="ECO:0000256" key="12">
    <source>
        <dbReference type="SAM" id="Phobius"/>
    </source>
</evidence>
<reference evidence="14 15" key="1">
    <citation type="submission" date="2021-12" db="EMBL/GenBank/DDBJ databases">
        <title>Genome sequence of Kibdelosporangium philippinense ATCC 49844.</title>
        <authorList>
            <person name="Fedorov E.A."/>
            <person name="Omeragic M."/>
            <person name="Shalygina K.F."/>
            <person name="Maclea K.S."/>
        </authorList>
    </citation>
    <scope>NUCLEOTIDE SEQUENCE [LARGE SCALE GENOMIC DNA]</scope>
    <source>
        <strain evidence="14 15">ATCC 49844</strain>
    </source>
</reference>
<dbReference type="EMBL" id="JAJVCN010000001">
    <property type="protein sequence ID" value="MCE7002186.1"/>
    <property type="molecule type" value="Genomic_DNA"/>
</dbReference>
<dbReference type="SMART" id="SM00387">
    <property type="entry name" value="HATPase_c"/>
    <property type="match status" value="1"/>
</dbReference>
<dbReference type="PRINTS" id="PR00344">
    <property type="entry name" value="BCTRLSENSOR"/>
</dbReference>
<gene>
    <name evidence="14" type="ORF">LWC34_05000</name>
</gene>
<organism evidence="14 15">
    <name type="scientific">Kibdelosporangium philippinense</name>
    <dbReference type="NCBI Taxonomy" id="211113"/>
    <lineage>
        <taxon>Bacteria</taxon>
        <taxon>Bacillati</taxon>
        <taxon>Actinomycetota</taxon>
        <taxon>Actinomycetes</taxon>
        <taxon>Pseudonocardiales</taxon>
        <taxon>Pseudonocardiaceae</taxon>
        <taxon>Kibdelosporangium</taxon>
    </lineage>
</organism>
<evidence type="ECO:0000256" key="6">
    <source>
        <dbReference type="ARBA" id="ARBA00022679"/>
    </source>
</evidence>
<comment type="subcellular location">
    <subcellularLocation>
        <location evidence="3">Cell membrane</location>
    </subcellularLocation>
    <subcellularLocation>
        <location evidence="2">Membrane</location>
        <topology evidence="2">Multi-pass membrane protein</topology>
    </subcellularLocation>
</comment>
<protein>
    <recommendedName>
        <fullName evidence="4">histidine kinase</fullName>
        <ecNumber evidence="4">2.7.13.3</ecNumber>
    </recommendedName>
</protein>
<dbReference type="CDD" id="cd00082">
    <property type="entry name" value="HisKA"/>
    <property type="match status" value="1"/>
</dbReference>
<evidence type="ECO:0000313" key="15">
    <source>
        <dbReference type="Proteomes" id="UP001521150"/>
    </source>
</evidence>
<name>A0ABS8Z6B8_9PSEU</name>
<dbReference type="InterPro" id="IPR003594">
    <property type="entry name" value="HATPase_dom"/>
</dbReference>
<dbReference type="CDD" id="cd00075">
    <property type="entry name" value="HATPase"/>
    <property type="match status" value="1"/>
</dbReference>
<dbReference type="PROSITE" id="PS50109">
    <property type="entry name" value="HIS_KIN"/>
    <property type="match status" value="1"/>
</dbReference>
<dbReference type="InterPro" id="IPR036097">
    <property type="entry name" value="HisK_dim/P_sf"/>
</dbReference>
<feature type="transmembrane region" description="Helical" evidence="12">
    <location>
        <begin position="142"/>
        <end position="163"/>
    </location>
</feature>
<evidence type="ECO:0000256" key="11">
    <source>
        <dbReference type="ARBA" id="ARBA00023136"/>
    </source>
</evidence>
<evidence type="ECO:0000256" key="2">
    <source>
        <dbReference type="ARBA" id="ARBA00004141"/>
    </source>
</evidence>
<feature type="domain" description="Histidine kinase" evidence="13">
    <location>
        <begin position="184"/>
        <end position="387"/>
    </location>
</feature>
<sequence length="389" mass="41768">MYLRRLRARLALITGLLVVLVLGGAAVYVTYQATEGLYRKDWMGVVEKLGNLVARADHLDVTTERNVWSIAPDGTITDSGDNDYVPPLLSLARVARVEGSDFRRIVDRGDDYFVTAQALSDGRVIVAAGDLGETDVVVSPPWWVIAAVVAAVAAMLVLAVWLITGWMMRPVVLGQRFQRDFLADAAHELRTPLAVIQASVSHALSRPKDAVDYVSALSEIRVAAERASTGVLLLLDLSRIETGSVELVRAPLRLDLLVEEVVASAVAGGASVEQVSVTPAVVDADYALLRHAMDNVVRNAVDRADRVGVTVTTKDRAAVITVSDDGPGFHPNLLPHIFRRFTRGDARGHGIGLALVRSVLVLHGGRVEAANRPEGGADVRLLLPLSDAP</sequence>
<keyword evidence="11 12" id="KW-0472">Membrane</keyword>
<evidence type="ECO:0000256" key="8">
    <source>
        <dbReference type="ARBA" id="ARBA00022777"/>
    </source>
</evidence>
<evidence type="ECO:0000256" key="4">
    <source>
        <dbReference type="ARBA" id="ARBA00012438"/>
    </source>
</evidence>
<dbReference type="Pfam" id="PF02518">
    <property type="entry name" value="HATPase_c"/>
    <property type="match status" value="1"/>
</dbReference>
<dbReference type="Proteomes" id="UP001521150">
    <property type="component" value="Unassembled WGS sequence"/>
</dbReference>
<keyword evidence="6" id="KW-0808">Transferase</keyword>
<dbReference type="PANTHER" id="PTHR45436">
    <property type="entry name" value="SENSOR HISTIDINE KINASE YKOH"/>
    <property type="match status" value="1"/>
</dbReference>
<comment type="caution">
    <text evidence="14">The sequence shown here is derived from an EMBL/GenBank/DDBJ whole genome shotgun (WGS) entry which is preliminary data.</text>
</comment>
<keyword evidence="5" id="KW-0597">Phosphoprotein</keyword>
<dbReference type="SMART" id="SM00388">
    <property type="entry name" value="HisKA"/>
    <property type="match status" value="1"/>
</dbReference>
<dbReference type="EC" id="2.7.13.3" evidence="4"/>
<dbReference type="InterPro" id="IPR036890">
    <property type="entry name" value="HATPase_C_sf"/>
</dbReference>
<evidence type="ECO:0000256" key="7">
    <source>
        <dbReference type="ARBA" id="ARBA00022692"/>
    </source>
</evidence>
<keyword evidence="7 12" id="KW-0812">Transmembrane</keyword>
<keyword evidence="9 12" id="KW-1133">Transmembrane helix</keyword>
<comment type="catalytic activity">
    <reaction evidence="1">
        <text>ATP + protein L-histidine = ADP + protein N-phospho-L-histidine.</text>
        <dbReference type="EC" id="2.7.13.3"/>
    </reaction>
</comment>
<dbReference type="InterPro" id="IPR004358">
    <property type="entry name" value="Sig_transdc_His_kin-like_C"/>
</dbReference>
<evidence type="ECO:0000256" key="9">
    <source>
        <dbReference type="ARBA" id="ARBA00022989"/>
    </source>
</evidence>
<keyword evidence="10" id="KW-0902">Two-component regulatory system</keyword>
<dbReference type="InterPro" id="IPR050428">
    <property type="entry name" value="TCS_sensor_his_kinase"/>
</dbReference>
<evidence type="ECO:0000259" key="13">
    <source>
        <dbReference type="PROSITE" id="PS50109"/>
    </source>
</evidence>
<dbReference type="Gene3D" id="3.30.565.10">
    <property type="entry name" value="Histidine kinase-like ATPase, C-terminal domain"/>
    <property type="match status" value="1"/>
</dbReference>
<proteinExistence type="predicted"/>
<accession>A0ABS8Z6B8</accession>
<dbReference type="SUPFAM" id="SSF47384">
    <property type="entry name" value="Homodimeric domain of signal transducing histidine kinase"/>
    <property type="match status" value="1"/>
</dbReference>
<dbReference type="RefSeq" id="WP_233723216.1">
    <property type="nucleotide sequence ID" value="NZ_JAJVCN010000001.1"/>
</dbReference>
<dbReference type="Gene3D" id="1.10.287.130">
    <property type="match status" value="1"/>
</dbReference>
<dbReference type="PANTHER" id="PTHR45436:SF15">
    <property type="entry name" value="SENSOR HISTIDINE KINASE CUSS"/>
    <property type="match status" value="1"/>
</dbReference>